<dbReference type="NCBIfam" id="TIGR02595">
    <property type="entry name" value="PEP_CTERM"/>
    <property type="match status" value="1"/>
</dbReference>
<dbReference type="Proteomes" id="UP000808146">
    <property type="component" value="Unassembled WGS sequence"/>
</dbReference>
<keyword evidence="2" id="KW-0732">Signal</keyword>
<dbReference type="AlphaFoldDB" id="A0A9D7LND7"/>
<keyword evidence="1" id="KW-0812">Transmembrane</keyword>
<evidence type="ECO:0000256" key="2">
    <source>
        <dbReference type="SAM" id="SignalP"/>
    </source>
</evidence>
<dbReference type="InterPro" id="IPR013424">
    <property type="entry name" value="Ice-binding_C"/>
</dbReference>
<feature type="signal peptide" evidence="2">
    <location>
        <begin position="1"/>
        <end position="18"/>
    </location>
</feature>
<evidence type="ECO:0000313" key="4">
    <source>
        <dbReference type="Proteomes" id="UP000808146"/>
    </source>
</evidence>
<keyword evidence="1" id="KW-1133">Transmembrane helix</keyword>
<keyword evidence="1" id="KW-0472">Membrane</keyword>
<protein>
    <submittedName>
        <fullName evidence="3">PEP-CTERM sorting domain-containing protein</fullName>
    </submittedName>
</protein>
<gene>
    <name evidence="3" type="ORF">IPN75_01325</name>
</gene>
<evidence type="ECO:0000313" key="3">
    <source>
        <dbReference type="EMBL" id="MBK8889103.1"/>
    </source>
</evidence>
<proteinExistence type="predicted"/>
<dbReference type="EMBL" id="JADKBR010000001">
    <property type="protein sequence ID" value="MBK8889103.1"/>
    <property type="molecule type" value="Genomic_DNA"/>
</dbReference>
<feature type="chain" id="PRO_5039358308" evidence="2">
    <location>
        <begin position="19"/>
        <end position="48"/>
    </location>
</feature>
<organism evidence="3 4">
    <name type="scientific">Candidatus Dechloromonas phosphorivorans</name>
    <dbReference type="NCBI Taxonomy" id="2899244"/>
    <lineage>
        <taxon>Bacteria</taxon>
        <taxon>Pseudomonadati</taxon>
        <taxon>Pseudomonadota</taxon>
        <taxon>Betaproteobacteria</taxon>
        <taxon>Rhodocyclales</taxon>
        <taxon>Azonexaceae</taxon>
        <taxon>Dechloromonas</taxon>
    </lineage>
</organism>
<feature type="transmembrane region" description="Helical" evidence="1">
    <location>
        <begin position="28"/>
        <end position="46"/>
    </location>
</feature>
<sequence length="48" mass="5045">MKFVVLAFTALASSFANAAVVTQLPEPEMWALLGIAGVAAVAVKHFKK</sequence>
<comment type="caution">
    <text evidence="3">The sequence shown here is derived from an EMBL/GenBank/DDBJ whole genome shotgun (WGS) entry which is preliminary data.</text>
</comment>
<accession>A0A9D7LND7</accession>
<name>A0A9D7LND7_9RHOO</name>
<reference evidence="3" key="1">
    <citation type="submission" date="2020-10" db="EMBL/GenBank/DDBJ databases">
        <title>Connecting structure to function with the recovery of over 1000 high-quality activated sludge metagenome-assembled genomes encoding full-length rRNA genes using long-read sequencing.</title>
        <authorList>
            <person name="Singleton C.M."/>
            <person name="Petriglieri F."/>
            <person name="Kristensen J.M."/>
            <person name="Kirkegaard R.H."/>
            <person name="Michaelsen T.Y."/>
            <person name="Andersen M.H."/>
            <person name="Karst S.M."/>
            <person name="Dueholm M.S."/>
            <person name="Nielsen P.H."/>
            <person name="Albertsen M."/>
        </authorList>
    </citation>
    <scope>NUCLEOTIDE SEQUENCE</scope>
    <source>
        <strain evidence="3">OdNE_18-Q3-R46-58_BAT3C.305</strain>
    </source>
</reference>
<evidence type="ECO:0000256" key="1">
    <source>
        <dbReference type="SAM" id="Phobius"/>
    </source>
</evidence>